<protein>
    <submittedName>
        <fullName evidence="2">Uncharacterized protein</fullName>
    </submittedName>
</protein>
<evidence type="ECO:0000256" key="1">
    <source>
        <dbReference type="SAM" id="MobiDB-lite"/>
    </source>
</evidence>
<dbReference type="Proteomes" id="UP000499080">
    <property type="component" value="Unassembled WGS sequence"/>
</dbReference>
<sequence>MTSTSRKKTYKPEREELTNLKKTINGNINCFFPKNKQSSKEQRRKQREVLSGTSAPKPLCPSLQNGGQEKASSSGALQTIGWSKQ</sequence>
<reference evidence="2 3" key="1">
    <citation type="journal article" date="2019" name="Sci. Rep.">
        <title>Orb-weaving spider Araneus ventricosus genome elucidates the spidroin gene catalogue.</title>
        <authorList>
            <person name="Kono N."/>
            <person name="Nakamura H."/>
            <person name="Ohtoshi R."/>
            <person name="Moran D.A.P."/>
            <person name="Shinohara A."/>
            <person name="Yoshida Y."/>
            <person name="Fujiwara M."/>
            <person name="Mori M."/>
            <person name="Tomita M."/>
            <person name="Arakawa K."/>
        </authorList>
    </citation>
    <scope>NUCLEOTIDE SEQUENCE [LARGE SCALE GENOMIC DNA]</scope>
</reference>
<dbReference type="AlphaFoldDB" id="A0A4Y2PKT2"/>
<keyword evidence="3" id="KW-1185">Reference proteome</keyword>
<accession>A0A4Y2PKT2</accession>
<comment type="caution">
    <text evidence="2">The sequence shown here is derived from an EMBL/GenBank/DDBJ whole genome shotgun (WGS) entry which is preliminary data.</text>
</comment>
<evidence type="ECO:0000313" key="2">
    <source>
        <dbReference type="EMBL" id="GBN52565.1"/>
    </source>
</evidence>
<dbReference type="EMBL" id="BGPR01011703">
    <property type="protein sequence ID" value="GBN52565.1"/>
    <property type="molecule type" value="Genomic_DNA"/>
</dbReference>
<organism evidence="2 3">
    <name type="scientific">Araneus ventricosus</name>
    <name type="common">Orbweaver spider</name>
    <name type="synonym">Epeira ventricosa</name>
    <dbReference type="NCBI Taxonomy" id="182803"/>
    <lineage>
        <taxon>Eukaryota</taxon>
        <taxon>Metazoa</taxon>
        <taxon>Ecdysozoa</taxon>
        <taxon>Arthropoda</taxon>
        <taxon>Chelicerata</taxon>
        <taxon>Arachnida</taxon>
        <taxon>Araneae</taxon>
        <taxon>Araneomorphae</taxon>
        <taxon>Entelegynae</taxon>
        <taxon>Araneoidea</taxon>
        <taxon>Araneidae</taxon>
        <taxon>Araneus</taxon>
    </lineage>
</organism>
<feature type="region of interest" description="Disordered" evidence="1">
    <location>
        <begin position="28"/>
        <end position="85"/>
    </location>
</feature>
<gene>
    <name evidence="2" type="ORF">AVEN_58549_1</name>
</gene>
<proteinExistence type="predicted"/>
<feature type="compositionally biased region" description="Polar residues" evidence="1">
    <location>
        <begin position="62"/>
        <end position="85"/>
    </location>
</feature>
<name>A0A4Y2PKT2_ARAVE</name>
<evidence type="ECO:0000313" key="3">
    <source>
        <dbReference type="Proteomes" id="UP000499080"/>
    </source>
</evidence>